<dbReference type="EMBL" id="QKUF01000002">
    <property type="protein sequence ID" value="PZW34478.1"/>
    <property type="molecule type" value="Genomic_DNA"/>
</dbReference>
<dbReference type="GO" id="GO:0042742">
    <property type="term" value="P:defense response to bacterium"/>
    <property type="evidence" value="ECO:0007669"/>
    <property type="project" value="InterPro"/>
</dbReference>
<name>A0A326UCE7_THEHA</name>
<dbReference type="NCBIfam" id="TIGR03898">
    <property type="entry name" value="lanti_MRSA_kill"/>
    <property type="match status" value="1"/>
</dbReference>
<evidence type="ECO:0000313" key="1">
    <source>
        <dbReference type="EMBL" id="PZW34478.1"/>
    </source>
</evidence>
<dbReference type="InterPro" id="IPR027635">
    <property type="entry name" value="Lantibiotic2_lead_pep_dom"/>
</dbReference>
<gene>
    <name evidence="1" type="ORF">EI42_01315</name>
</gene>
<dbReference type="AlphaFoldDB" id="A0A326UCE7"/>
<proteinExistence type="predicted"/>
<dbReference type="RefSeq" id="WP_111320058.1">
    <property type="nucleotide sequence ID" value="NZ_BIFX01000001.1"/>
</dbReference>
<organism evidence="1 2">
    <name type="scientific">Thermosporothrix hazakensis</name>
    <dbReference type="NCBI Taxonomy" id="644383"/>
    <lineage>
        <taxon>Bacteria</taxon>
        <taxon>Bacillati</taxon>
        <taxon>Chloroflexota</taxon>
        <taxon>Ktedonobacteria</taxon>
        <taxon>Ktedonobacterales</taxon>
        <taxon>Thermosporotrichaceae</taxon>
        <taxon>Thermosporothrix</taxon>
    </lineage>
</organism>
<keyword evidence="2" id="KW-1185">Reference proteome</keyword>
<accession>A0A326UCE7</accession>
<sequence length="87" mass="9163">MTFDIIRAWKDTEYRESLTPEQLASLPASPIGGVRELAEEELHEVSGGTIFIGVGGWGGTWWGGGWWGGGGGWWGGGCGCGGCDWGC</sequence>
<reference evidence="1 2" key="1">
    <citation type="submission" date="2018-06" db="EMBL/GenBank/DDBJ databases">
        <title>Genomic Encyclopedia of Archaeal and Bacterial Type Strains, Phase II (KMG-II): from individual species to whole genera.</title>
        <authorList>
            <person name="Goeker M."/>
        </authorList>
    </citation>
    <scope>NUCLEOTIDE SEQUENCE [LARGE SCALE GENOMIC DNA]</scope>
    <source>
        <strain evidence="1 2">ATCC BAA-1881</strain>
    </source>
</reference>
<comment type="caution">
    <text evidence="1">The sequence shown here is derived from an EMBL/GenBank/DDBJ whole genome shotgun (WGS) entry which is preliminary data.</text>
</comment>
<dbReference type="OrthoDB" id="3539673at2"/>
<evidence type="ECO:0000313" key="2">
    <source>
        <dbReference type="Proteomes" id="UP000248806"/>
    </source>
</evidence>
<protein>
    <submittedName>
        <fullName evidence="1">Mersacidin/lichenicidin family type 2 lantibiotic</fullName>
    </submittedName>
</protein>
<dbReference type="Proteomes" id="UP000248806">
    <property type="component" value="Unassembled WGS sequence"/>
</dbReference>